<keyword evidence="3" id="KW-1185">Reference proteome</keyword>
<name>A0A0D0DU50_9AGAM</name>
<organism evidence="2 3">
    <name type="scientific">Paxillus rubicundulus Ve08.2h10</name>
    <dbReference type="NCBI Taxonomy" id="930991"/>
    <lineage>
        <taxon>Eukaryota</taxon>
        <taxon>Fungi</taxon>
        <taxon>Dikarya</taxon>
        <taxon>Basidiomycota</taxon>
        <taxon>Agaricomycotina</taxon>
        <taxon>Agaricomycetes</taxon>
        <taxon>Agaricomycetidae</taxon>
        <taxon>Boletales</taxon>
        <taxon>Paxilineae</taxon>
        <taxon>Paxillaceae</taxon>
        <taxon>Paxillus</taxon>
    </lineage>
</organism>
<dbReference type="EMBL" id="KN824924">
    <property type="protein sequence ID" value="KIK97708.1"/>
    <property type="molecule type" value="Genomic_DNA"/>
</dbReference>
<proteinExistence type="predicted"/>
<gene>
    <name evidence="2" type="ORF">PAXRUDRAFT_31643</name>
</gene>
<feature type="region of interest" description="Disordered" evidence="1">
    <location>
        <begin position="1"/>
        <end position="21"/>
    </location>
</feature>
<dbReference type="Proteomes" id="UP000054538">
    <property type="component" value="Unassembled WGS sequence"/>
</dbReference>
<dbReference type="InParanoid" id="A0A0D0DU50"/>
<accession>A0A0D0DU50</accession>
<evidence type="ECO:0000313" key="3">
    <source>
        <dbReference type="Proteomes" id="UP000054538"/>
    </source>
</evidence>
<evidence type="ECO:0000313" key="2">
    <source>
        <dbReference type="EMBL" id="KIK97708.1"/>
    </source>
</evidence>
<reference evidence="3" key="2">
    <citation type="submission" date="2015-01" db="EMBL/GenBank/DDBJ databases">
        <title>Evolutionary Origins and Diversification of the Mycorrhizal Mutualists.</title>
        <authorList>
            <consortium name="DOE Joint Genome Institute"/>
            <consortium name="Mycorrhizal Genomics Consortium"/>
            <person name="Kohler A."/>
            <person name="Kuo A."/>
            <person name="Nagy L.G."/>
            <person name="Floudas D."/>
            <person name="Copeland A."/>
            <person name="Barry K.W."/>
            <person name="Cichocki N."/>
            <person name="Veneault-Fourrey C."/>
            <person name="LaButti K."/>
            <person name="Lindquist E.A."/>
            <person name="Lipzen A."/>
            <person name="Lundell T."/>
            <person name="Morin E."/>
            <person name="Murat C."/>
            <person name="Riley R."/>
            <person name="Ohm R."/>
            <person name="Sun H."/>
            <person name="Tunlid A."/>
            <person name="Henrissat B."/>
            <person name="Grigoriev I.V."/>
            <person name="Hibbett D.S."/>
            <person name="Martin F."/>
        </authorList>
    </citation>
    <scope>NUCLEOTIDE SEQUENCE [LARGE SCALE GENOMIC DNA]</scope>
    <source>
        <strain evidence="3">Ve08.2h10</strain>
    </source>
</reference>
<protein>
    <submittedName>
        <fullName evidence="2">Uncharacterized protein</fullName>
    </submittedName>
</protein>
<reference evidence="2 3" key="1">
    <citation type="submission" date="2014-04" db="EMBL/GenBank/DDBJ databases">
        <authorList>
            <consortium name="DOE Joint Genome Institute"/>
            <person name="Kuo A."/>
            <person name="Kohler A."/>
            <person name="Jargeat P."/>
            <person name="Nagy L.G."/>
            <person name="Floudas D."/>
            <person name="Copeland A."/>
            <person name="Barry K.W."/>
            <person name="Cichocki N."/>
            <person name="Veneault-Fourrey C."/>
            <person name="LaButti K."/>
            <person name="Lindquist E.A."/>
            <person name="Lipzen A."/>
            <person name="Lundell T."/>
            <person name="Morin E."/>
            <person name="Murat C."/>
            <person name="Sun H."/>
            <person name="Tunlid A."/>
            <person name="Henrissat B."/>
            <person name="Grigoriev I.V."/>
            <person name="Hibbett D.S."/>
            <person name="Martin F."/>
            <person name="Nordberg H.P."/>
            <person name="Cantor M.N."/>
            <person name="Hua S.X."/>
        </authorList>
    </citation>
    <scope>NUCLEOTIDE SEQUENCE [LARGE SCALE GENOMIC DNA]</scope>
    <source>
        <strain evidence="2 3">Ve08.2h10</strain>
    </source>
</reference>
<dbReference type="AlphaFoldDB" id="A0A0D0DU50"/>
<sequence length="188" mass="20789">MSSDTESQVLSPTDSDPPTSTPLGLPVFPIFSLPFINLPKGKKKAPKQIKHHLKATSPPLLHSHSKPYLHCKSNKPAPSAVKITSELLQSHCSCKVDESKVFLEQVQKEWQCELDTASEALHFFESLVSKQSLPYYHQERKELFTAYDKELGTLSLVDKELDGLQGIATCCELKKPVIAGMLGEPSSC</sequence>
<feature type="compositionally biased region" description="Low complexity" evidence="1">
    <location>
        <begin position="11"/>
        <end position="21"/>
    </location>
</feature>
<feature type="compositionally biased region" description="Polar residues" evidence="1">
    <location>
        <begin position="1"/>
        <end position="10"/>
    </location>
</feature>
<dbReference type="HOGENOM" id="CLU_1200168_0_0_1"/>
<evidence type="ECO:0000256" key="1">
    <source>
        <dbReference type="SAM" id="MobiDB-lite"/>
    </source>
</evidence>